<feature type="region of interest" description="Disordered" evidence="1">
    <location>
        <begin position="20"/>
        <end position="57"/>
    </location>
</feature>
<keyword evidence="4" id="KW-1185">Reference proteome</keyword>
<feature type="compositionally biased region" description="Basic and acidic residues" evidence="1">
    <location>
        <begin position="260"/>
        <end position="272"/>
    </location>
</feature>
<sequence length="369" mass="39538">MLDLIFLLLLSLHPPGSLSLSLSQTKTSDPPEIKCPDHLSSANARNRPRGPFPSLPSRPPSLPICGLLPFYPLANRLESSPPLLVFPVPPSSSQSSQQPPPPPPLPSPEPAPPGVPMFPQKDLPSLRPSSARPSLRSSVVCLPTQPWAPSFPRARALIKHGPGTGPPRHAPDVCVRRRRLPRETIKAFLRPSSSSSSAAAPALESPPTFSTPAAPVSLGRTAQPASQPGPPFLAVAPLLLLKKLSSSAAARLVSSRRRSRSPDRQYERDPGTADRGPQDGMGWGRASPAVRRTEEGTTMTGPECSLPGRGCSQWALIADPFKPWSIRRRALLELCGGLVRLLAQLSDQACDRLELPPLTRKIGGFPELI</sequence>
<feature type="chain" id="PRO_5015310081" evidence="2">
    <location>
        <begin position="20"/>
        <end position="369"/>
    </location>
</feature>
<feature type="region of interest" description="Disordered" evidence="1">
    <location>
        <begin position="251"/>
        <end position="305"/>
    </location>
</feature>
<feature type="compositionally biased region" description="Low complexity" evidence="1">
    <location>
        <begin position="123"/>
        <end position="132"/>
    </location>
</feature>
<proteinExistence type="predicted"/>
<dbReference type="EMBL" id="KZ772727">
    <property type="protein sequence ID" value="PTQ37875.1"/>
    <property type="molecule type" value="Genomic_DNA"/>
</dbReference>
<dbReference type="AlphaFoldDB" id="A0A2R6WVJ7"/>
<feature type="signal peptide" evidence="2">
    <location>
        <begin position="1"/>
        <end position="19"/>
    </location>
</feature>
<gene>
    <name evidence="3" type="ORF">MARPO_0055s0123</name>
</gene>
<accession>A0A2R6WVJ7</accession>
<feature type="region of interest" description="Disordered" evidence="1">
    <location>
        <begin position="85"/>
        <end position="132"/>
    </location>
</feature>
<reference evidence="4" key="1">
    <citation type="journal article" date="2017" name="Cell">
        <title>Insights into land plant evolution garnered from the Marchantia polymorpha genome.</title>
        <authorList>
            <person name="Bowman J.L."/>
            <person name="Kohchi T."/>
            <person name="Yamato K.T."/>
            <person name="Jenkins J."/>
            <person name="Shu S."/>
            <person name="Ishizaki K."/>
            <person name="Yamaoka S."/>
            <person name="Nishihama R."/>
            <person name="Nakamura Y."/>
            <person name="Berger F."/>
            <person name="Adam C."/>
            <person name="Aki S.S."/>
            <person name="Althoff F."/>
            <person name="Araki T."/>
            <person name="Arteaga-Vazquez M.A."/>
            <person name="Balasubrmanian S."/>
            <person name="Barry K."/>
            <person name="Bauer D."/>
            <person name="Boehm C.R."/>
            <person name="Briginshaw L."/>
            <person name="Caballero-Perez J."/>
            <person name="Catarino B."/>
            <person name="Chen F."/>
            <person name="Chiyoda S."/>
            <person name="Chovatia M."/>
            <person name="Davies K.M."/>
            <person name="Delmans M."/>
            <person name="Demura T."/>
            <person name="Dierschke T."/>
            <person name="Dolan L."/>
            <person name="Dorantes-Acosta A.E."/>
            <person name="Eklund D.M."/>
            <person name="Florent S.N."/>
            <person name="Flores-Sandoval E."/>
            <person name="Fujiyama A."/>
            <person name="Fukuzawa H."/>
            <person name="Galik B."/>
            <person name="Grimanelli D."/>
            <person name="Grimwood J."/>
            <person name="Grossniklaus U."/>
            <person name="Hamada T."/>
            <person name="Haseloff J."/>
            <person name="Hetherington A.J."/>
            <person name="Higo A."/>
            <person name="Hirakawa Y."/>
            <person name="Hundley H.N."/>
            <person name="Ikeda Y."/>
            <person name="Inoue K."/>
            <person name="Inoue S.I."/>
            <person name="Ishida S."/>
            <person name="Jia Q."/>
            <person name="Kakita M."/>
            <person name="Kanazawa T."/>
            <person name="Kawai Y."/>
            <person name="Kawashima T."/>
            <person name="Kennedy M."/>
            <person name="Kinose K."/>
            <person name="Kinoshita T."/>
            <person name="Kohara Y."/>
            <person name="Koide E."/>
            <person name="Komatsu K."/>
            <person name="Kopischke S."/>
            <person name="Kubo M."/>
            <person name="Kyozuka J."/>
            <person name="Lagercrantz U."/>
            <person name="Lin S.S."/>
            <person name="Lindquist E."/>
            <person name="Lipzen A.M."/>
            <person name="Lu C.W."/>
            <person name="De Luna E."/>
            <person name="Martienssen R.A."/>
            <person name="Minamino N."/>
            <person name="Mizutani M."/>
            <person name="Mizutani M."/>
            <person name="Mochizuki N."/>
            <person name="Monte I."/>
            <person name="Mosher R."/>
            <person name="Nagasaki H."/>
            <person name="Nakagami H."/>
            <person name="Naramoto S."/>
            <person name="Nishitani K."/>
            <person name="Ohtani M."/>
            <person name="Okamoto T."/>
            <person name="Okumura M."/>
            <person name="Phillips J."/>
            <person name="Pollak B."/>
            <person name="Reinders A."/>
            <person name="Rovekamp M."/>
            <person name="Sano R."/>
            <person name="Sawa S."/>
            <person name="Schmid M.W."/>
            <person name="Shirakawa M."/>
            <person name="Solano R."/>
            <person name="Spunde A."/>
            <person name="Suetsugu N."/>
            <person name="Sugano S."/>
            <person name="Sugiyama A."/>
            <person name="Sun R."/>
            <person name="Suzuki Y."/>
            <person name="Takenaka M."/>
            <person name="Takezawa D."/>
            <person name="Tomogane H."/>
            <person name="Tsuzuki M."/>
            <person name="Ueda T."/>
            <person name="Umeda M."/>
            <person name="Ward J.M."/>
            <person name="Watanabe Y."/>
            <person name="Yazaki K."/>
            <person name="Yokoyama R."/>
            <person name="Yoshitake Y."/>
            <person name="Yotsui I."/>
            <person name="Zachgo S."/>
            <person name="Schmutz J."/>
        </authorList>
    </citation>
    <scope>NUCLEOTIDE SEQUENCE [LARGE SCALE GENOMIC DNA]</scope>
    <source>
        <strain evidence="4">Tak-1</strain>
    </source>
</reference>
<feature type="compositionally biased region" description="Pro residues" evidence="1">
    <location>
        <begin position="98"/>
        <end position="116"/>
    </location>
</feature>
<feature type="region of interest" description="Disordered" evidence="1">
    <location>
        <begin position="156"/>
        <end position="227"/>
    </location>
</feature>
<name>A0A2R6WVJ7_MARPO</name>
<protein>
    <submittedName>
        <fullName evidence="3">Uncharacterized protein</fullName>
    </submittedName>
</protein>
<evidence type="ECO:0000313" key="3">
    <source>
        <dbReference type="EMBL" id="PTQ37875.1"/>
    </source>
</evidence>
<feature type="compositionally biased region" description="Basic and acidic residues" evidence="1">
    <location>
        <begin position="169"/>
        <end position="185"/>
    </location>
</feature>
<organism evidence="3 4">
    <name type="scientific">Marchantia polymorpha</name>
    <name type="common">Common liverwort</name>
    <name type="synonym">Marchantia aquatica</name>
    <dbReference type="NCBI Taxonomy" id="3197"/>
    <lineage>
        <taxon>Eukaryota</taxon>
        <taxon>Viridiplantae</taxon>
        <taxon>Streptophyta</taxon>
        <taxon>Embryophyta</taxon>
        <taxon>Marchantiophyta</taxon>
        <taxon>Marchantiopsida</taxon>
        <taxon>Marchantiidae</taxon>
        <taxon>Marchantiales</taxon>
        <taxon>Marchantiaceae</taxon>
        <taxon>Marchantia</taxon>
    </lineage>
</organism>
<evidence type="ECO:0000256" key="2">
    <source>
        <dbReference type="SAM" id="SignalP"/>
    </source>
</evidence>
<evidence type="ECO:0000256" key="1">
    <source>
        <dbReference type="SAM" id="MobiDB-lite"/>
    </source>
</evidence>
<keyword evidence="2" id="KW-0732">Signal</keyword>
<dbReference type="Proteomes" id="UP000244005">
    <property type="component" value="Unassembled WGS sequence"/>
</dbReference>
<feature type="compositionally biased region" description="Low complexity" evidence="1">
    <location>
        <begin position="191"/>
        <end position="207"/>
    </location>
</feature>
<feature type="compositionally biased region" description="Low complexity" evidence="1">
    <location>
        <begin position="85"/>
        <end position="97"/>
    </location>
</feature>
<evidence type="ECO:0000313" key="4">
    <source>
        <dbReference type="Proteomes" id="UP000244005"/>
    </source>
</evidence>